<comment type="caution">
    <text evidence="1">The sequence shown here is derived from an EMBL/GenBank/DDBJ whole genome shotgun (WGS) entry which is preliminary data.</text>
</comment>
<evidence type="ECO:0000313" key="1">
    <source>
        <dbReference type="EMBL" id="MFD2903706.1"/>
    </source>
</evidence>
<dbReference type="Proteomes" id="UP001597509">
    <property type="component" value="Unassembled WGS sequence"/>
</dbReference>
<reference evidence="2" key="1">
    <citation type="journal article" date="2019" name="Int. J. Syst. Evol. Microbiol.">
        <title>The Global Catalogue of Microorganisms (GCM) 10K type strain sequencing project: providing services to taxonomists for standard genome sequencing and annotation.</title>
        <authorList>
            <consortium name="The Broad Institute Genomics Platform"/>
            <consortium name="The Broad Institute Genome Sequencing Center for Infectious Disease"/>
            <person name="Wu L."/>
            <person name="Ma J."/>
        </authorList>
    </citation>
    <scope>NUCLEOTIDE SEQUENCE [LARGE SCALE GENOMIC DNA]</scope>
    <source>
        <strain evidence="2">KCTC 22209</strain>
    </source>
</reference>
<proteinExistence type="predicted"/>
<accession>A0ABW5YTK4</accession>
<name>A0ABW5YTK4_9SPHI</name>
<dbReference type="EMBL" id="JBHUPE010000004">
    <property type="protein sequence ID" value="MFD2903706.1"/>
    <property type="molecule type" value="Genomic_DNA"/>
</dbReference>
<keyword evidence="2" id="KW-1185">Reference proteome</keyword>
<evidence type="ECO:0000313" key="2">
    <source>
        <dbReference type="Proteomes" id="UP001597509"/>
    </source>
</evidence>
<protein>
    <submittedName>
        <fullName evidence="1">Uncharacterized protein</fullName>
    </submittedName>
</protein>
<dbReference type="RefSeq" id="WP_380919193.1">
    <property type="nucleotide sequence ID" value="NZ_JBHUPE010000004.1"/>
</dbReference>
<organism evidence="1 2">
    <name type="scientific">Sphingobacterium anhuiense</name>
    <dbReference type="NCBI Taxonomy" id="493780"/>
    <lineage>
        <taxon>Bacteria</taxon>
        <taxon>Pseudomonadati</taxon>
        <taxon>Bacteroidota</taxon>
        <taxon>Sphingobacteriia</taxon>
        <taxon>Sphingobacteriales</taxon>
        <taxon>Sphingobacteriaceae</taxon>
        <taxon>Sphingobacterium</taxon>
    </lineage>
</organism>
<gene>
    <name evidence="1" type="ORF">ACFS6I_07225</name>
</gene>
<sequence>MMKKKYIIIVFFVLVTLLVIGYNLFLNTLSGMGNPTGGRGPDYPYFITTEPVTLKKILLPKGTKLTYEEQFFREGQQDKIMNEKKLTDIRLPEGETIDWGGVPVYAITKFYNTQMSGYTVSADFSQLPEEKKTKFSELWQNCDGGLGVVVRDADDWNFNIKNITDIYSCSAGYQRYFKEDDKQQEFLDNLYSELRNKIKTN</sequence>